<evidence type="ECO:0000313" key="2">
    <source>
        <dbReference type="Proteomes" id="UP000187338"/>
    </source>
</evidence>
<name>A0A1L8D000_9THEO</name>
<gene>
    <name evidence="1" type="ORF">ciss_03740</name>
</gene>
<dbReference type="RefSeq" id="WP_075864644.1">
    <property type="nucleotide sequence ID" value="NZ_BDJL01000007.1"/>
</dbReference>
<dbReference type="Pfam" id="PF16256">
    <property type="entry name" value="DUF4911"/>
    <property type="match status" value="1"/>
</dbReference>
<dbReference type="EMBL" id="BDJL01000007">
    <property type="protein sequence ID" value="GAV24441.1"/>
    <property type="molecule type" value="Genomic_DNA"/>
</dbReference>
<dbReference type="InterPro" id="IPR032587">
    <property type="entry name" value="DUF4911"/>
</dbReference>
<dbReference type="Proteomes" id="UP000187338">
    <property type="component" value="Unassembled WGS sequence"/>
</dbReference>
<keyword evidence="2" id="KW-1185">Reference proteome</keyword>
<accession>A0A1L8D000</accession>
<organism evidence="1 2">
    <name type="scientific">Carboxydothermus islandicus</name>
    <dbReference type="NCBI Taxonomy" id="661089"/>
    <lineage>
        <taxon>Bacteria</taxon>
        <taxon>Bacillati</taxon>
        <taxon>Bacillota</taxon>
        <taxon>Clostridia</taxon>
        <taxon>Thermoanaerobacterales</taxon>
        <taxon>Thermoanaerobacteraceae</taxon>
        <taxon>Carboxydothermus</taxon>
    </lineage>
</organism>
<evidence type="ECO:0000313" key="1">
    <source>
        <dbReference type="EMBL" id="GAV24441.1"/>
    </source>
</evidence>
<sequence>MSEKETVIVEVNPSEIVYLDFLLEGFNGLGIGHTLDPKIARVAIYATSSMKAELISTLKKLPIKVTLIGEE</sequence>
<dbReference type="OrthoDB" id="1725982at2"/>
<dbReference type="AlphaFoldDB" id="A0A1L8D000"/>
<protein>
    <submittedName>
        <fullName evidence="1">DUF4911 domain-containing protein</fullName>
    </submittedName>
</protein>
<dbReference type="STRING" id="661089.ciss_03740"/>
<reference evidence="2" key="1">
    <citation type="submission" date="2016-12" db="EMBL/GenBank/DDBJ databases">
        <title>Draft Genome Sequences od Carboxydothermus pertinax and islandicus, Hydrogenogenic Carboxydotrophic Bacteria.</title>
        <authorList>
            <person name="Fukuyama Y."/>
            <person name="Ohmae K."/>
            <person name="Yoneda Y."/>
            <person name="Yoshida T."/>
            <person name="Sako Y."/>
        </authorList>
    </citation>
    <scope>NUCLEOTIDE SEQUENCE [LARGE SCALE GENOMIC DNA]</scope>
    <source>
        <strain evidence="2">SET</strain>
    </source>
</reference>
<comment type="caution">
    <text evidence="1">The sequence shown here is derived from an EMBL/GenBank/DDBJ whole genome shotgun (WGS) entry which is preliminary data.</text>
</comment>
<proteinExistence type="predicted"/>